<evidence type="ECO:0000256" key="6">
    <source>
        <dbReference type="ARBA" id="ARBA00023239"/>
    </source>
</evidence>
<dbReference type="PANTHER" id="PTHR42743:SF2">
    <property type="entry name" value="AMINODEOXYCHORISMATE LYASE"/>
    <property type="match status" value="1"/>
</dbReference>
<comment type="cofactor">
    <cofactor evidence="1">
        <name>pyridoxal 5'-phosphate</name>
        <dbReference type="ChEBI" id="CHEBI:597326"/>
    </cofactor>
</comment>
<dbReference type="Proteomes" id="UP000009282">
    <property type="component" value="Chromosome"/>
</dbReference>
<dbReference type="EMBL" id="CP003060">
    <property type="protein sequence ID" value="AEP29847.1"/>
    <property type="molecule type" value="Genomic_DNA"/>
</dbReference>
<evidence type="ECO:0000256" key="9">
    <source>
        <dbReference type="ARBA" id="ARBA00049529"/>
    </source>
</evidence>
<evidence type="ECO:0000313" key="11">
    <source>
        <dbReference type="EMBL" id="AEP29847.1"/>
    </source>
</evidence>
<organism evidence="11 12">
    <name type="scientific">Glaciecola nitratireducens (strain JCM 12485 / KCTC 12276 / FR1064)</name>
    <dbReference type="NCBI Taxonomy" id="1085623"/>
    <lineage>
        <taxon>Bacteria</taxon>
        <taxon>Pseudomonadati</taxon>
        <taxon>Pseudomonadota</taxon>
        <taxon>Gammaproteobacteria</taxon>
        <taxon>Alteromonadales</taxon>
        <taxon>Alteromonadaceae</taxon>
        <taxon>Brumicola</taxon>
    </lineage>
</organism>
<dbReference type="GO" id="GO:0030170">
    <property type="term" value="F:pyridoxal phosphate binding"/>
    <property type="evidence" value="ECO:0007669"/>
    <property type="project" value="InterPro"/>
</dbReference>
<dbReference type="RefSeq" id="WP_014108721.1">
    <property type="nucleotide sequence ID" value="NC_016041.1"/>
</dbReference>
<dbReference type="HOGENOM" id="CLU_020844_2_1_6"/>
<evidence type="ECO:0000256" key="5">
    <source>
        <dbReference type="ARBA" id="ARBA00022909"/>
    </source>
</evidence>
<dbReference type="GO" id="GO:0008696">
    <property type="term" value="F:4-amino-4-deoxychorismate lyase activity"/>
    <property type="evidence" value="ECO:0007669"/>
    <property type="project" value="UniProtKB-UniRule"/>
</dbReference>
<evidence type="ECO:0000256" key="1">
    <source>
        <dbReference type="ARBA" id="ARBA00001933"/>
    </source>
</evidence>
<evidence type="ECO:0000256" key="8">
    <source>
        <dbReference type="ARBA" id="ARBA00035676"/>
    </source>
</evidence>
<evidence type="ECO:0000256" key="2">
    <source>
        <dbReference type="ARBA" id="ARBA00009320"/>
    </source>
</evidence>
<proteinExistence type="inferred from homology"/>
<dbReference type="GO" id="GO:0005829">
    <property type="term" value="C:cytosol"/>
    <property type="evidence" value="ECO:0007669"/>
    <property type="project" value="TreeGrafter"/>
</dbReference>
<name>G4QLI0_GLANF</name>
<dbReference type="InterPro" id="IPR001544">
    <property type="entry name" value="Aminotrans_IV"/>
</dbReference>
<dbReference type="GO" id="GO:0046656">
    <property type="term" value="P:folic acid biosynthetic process"/>
    <property type="evidence" value="ECO:0007669"/>
    <property type="project" value="UniProtKB-KW"/>
</dbReference>
<evidence type="ECO:0000256" key="10">
    <source>
        <dbReference type="NCBIfam" id="TIGR03461"/>
    </source>
</evidence>
<dbReference type="STRING" id="1085623.GNIT_1734"/>
<sequence length="294" mass="32430">MMNVSDCAVTMVPSLKNRALNYGDGCFSTMLSRKGHIQLLDRHTKRLVNDAKKLKIINSKVSFSIDDLKNLIKTFALESYNAAKQSTETKSVETEWQIVKLLIARGDSERGYAPSMDSAPVFIPSAKDYYPVADHTVSLGLAHMKLAEQSILSGVKHLNRLEQVMAKIELADHEGVDDLILTNAKGLVIELTSSNVFYCIDGIWHTPCVEKSGVNGVMRQYILDYMQRNQIICNVSDMHVSALLSAQTAFSCNAVTQLVPVSHVSIGNESTCYDIGPSQCLAQKISDEIAKEKS</sequence>
<dbReference type="AlphaFoldDB" id="G4QLI0"/>
<dbReference type="KEGG" id="gni:GNIT_1734"/>
<dbReference type="NCBIfam" id="TIGR03461">
    <property type="entry name" value="pabC_Proteo"/>
    <property type="match status" value="1"/>
</dbReference>
<reference evidence="11 12" key="1">
    <citation type="journal article" date="2011" name="J. Bacteriol.">
        <title>Complete genome sequence of seawater bacterium Glaciecola nitratireducens FR1064T.</title>
        <authorList>
            <person name="Bian F."/>
            <person name="Qin Q.L."/>
            <person name="Xie B.B."/>
            <person name="Shu Y.L."/>
            <person name="Zhang X.Y."/>
            <person name="Yu Y."/>
            <person name="Chen B."/>
            <person name="Chen X.L."/>
            <person name="Zhou B.C."/>
            <person name="Zhang Y.Z."/>
        </authorList>
    </citation>
    <scope>NUCLEOTIDE SEQUENCE [LARGE SCALE GENOMIC DNA]</scope>
    <source>
        <strain evidence="12">JCM 12485 / KCTC 12276 / FR1064</strain>
    </source>
</reference>
<keyword evidence="12" id="KW-1185">Reference proteome</keyword>
<evidence type="ECO:0000256" key="4">
    <source>
        <dbReference type="ARBA" id="ARBA00022898"/>
    </source>
</evidence>
<dbReference type="InterPro" id="IPR043132">
    <property type="entry name" value="BCAT-like_C"/>
</dbReference>
<gene>
    <name evidence="11" type="primary">pabC</name>
    <name evidence="11" type="ordered locus">GNIT_1734</name>
</gene>
<comment type="similarity">
    <text evidence="2">Belongs to the class-IV pyridoxal-phosphate-dependent aminotransferase family.</text>
</comment>
<keyword evidence="5" id="KW-0289">Folate biosynthesis</keyword>
<dbReference type="Pfam" id="PF01063">
    <property type="entry name" value="Aminotran_4"/>
    <property type="match status" value="1"/>
</dbReference>
<protein>
    <recommendedName>
        <fullName evidence="8 10">Aminodeoxychorismate lyase</fullName>
        <ecNumber evidence="8 10">4.1.3.38</ecNumber>
    </recommendedName>
</protein>
<dbReference type="PANTHER" id="PTHR42743">
    <property type="entry name" value="AMINO-ACID AMINOTRANSFERASE"/>
    <property type="match status" value="1"/>
</dbReference>
<dbReference type="InterPro" id="IPR036038">
    <property type="entry name" value="Aminotransferase-like"/>
</dbReference>
<evidence type="ECO:0000313" key="12">
    <source>
        <dbReference type="Proteomes" id="UP000009282"/>
    </source>
</evidence>
<dbReference type="InterPro" id="IPR043131">
    <property type="entry name" value="BCAT-like_N"/>
</dbReference>
<dbReference type="EC" id="4.1.3.38" evidence="8 10"/>
<dbReference type="OrthoDB" id="9805628at2"/>
<evidence type="ECO:0000256" key="7">
    <source>
        <dbReference type="ARBA" id="ARBA00035633"/>
    </source>
</evidence>
<dbReference type="InterPro" id="IPR017824">
    <property type="entry name" value="Aminodeoxychorismate_lyase_IV"/>
</dbReference>
<comment type="catalytic activity">
    <reaction evidence="9">
        <text>4-amino-4-deoxychorismate = 4-aminobenzoate + pyruvate + H(+)</text>
        <dbReference type="Rhea" id="RHEA:16201"/>
        <dbReference type="ChEBI" id="CHEBI:15361"/>
        <dbReference type="ChEBI" id="CHEBI:15378"/>
        <dbReference type="ChEBI" id="CHEBI:17836"/>
        <dbReference type="ChEBI" id="CHEBI:58406"/>
        <dbReference type="EC" id="4.1.3.38"/>
    </reaction>
</comment>
<dbReference type="GO" id="GO:0008153">
    <property type="term" value="P:4-aminobenzoate biosynthetic process"/>
    <property type="evidence" value="ECO:0007669"/>
    <property type="project" value="UniProtKB-UniRule"/>
</dbReference>
<keyword evidence="4" id="KW-0663">Pyridoxal phosphate</keyword>
<dbReference type="Gene3D" id="3.30.470.10">
    <property type="match status" value="1"/>
</dbReference>
<accession>G4QLI0</accession>
<comment type="pathway">
    <text evidence="7">Cofactor biosynthesis; tetrahydrofolate biosynthesis; 4-aminobenzoate from chorismate: step 2/2.</text>
</comment>
<dbReference type="InterPro" id="IPR050571">
    <property type="entry name" value="Class-IV_PLP-Dep_Aminotrnsfr"/>
</dbReference>
<comment type="subunit">
    <text evidence="3">Homodimer.</text>
</comment>
<dbReference type="Gene3D" id="3.20.10.10">
    <property type="entry name" value="D-amino Acid Aminotransferase, subunit A, domain 2"/>
    <property type="match status" value="1"/>
</dbReference>
<dbReference type="eggNOG" id="COG0115">
    <property type="taxonomic scope" value="Bacteria"/>
</dbReference>
<keyword evidence="6 11" id="KW-0456">Lyase</keyword>
<dbReference type="SUPFAM" id="SSF56752">
    <property type="entry name" value="D-aminoacid aminotransferase-like PLP-dependent enzymes"/>
    <property type="match status" value="1"/>
</dbReference>
<evidence type="ECO:0000256" key="3">
    <source>
        <dbReference type="ARBA" id="ARBA00011738"/>
    </source>
</evidence>